<dbReference type="STRING" id="1617426.TR69_WS6001000832"/>
<evidence type="ECO:0000313" key="2">
    <source>
        <dbReference type="Proteomes" id="UP000070457"/>
    </source>
</evidence>
<organism evidence="1 2">
    <name type="scientific">candidate division WS6 bacterium OLB20</name>
    <dbReference type="NCBI Taxonomy" id="1617426"/>
    <lineage>
        <taxon>Bacteria</taxon>
        <taxon>Candidatus Dojkabacteria</taxon>
    </lineage>
</organism>
<name>A0A136LYT3_9BACT</name>
<accession>A0A136LYT3</accession>
<gene>
    <name evidence="1" type="ORF">TR69_WS6001000832</name>
</gene>
<dbReference type="EMBL" id="JYNZ01000003">
    <property type="protein sequence ID" value="KXK26811.1"/>
    <property type="molecule type" value="Genomic_DNA"/>
</dbReference>
<comment type="caution">
    <text evidence="1">The sequence shown here is derived from an EMBL/GenBank/DDBJ whole genome shotgun (WGS) entry which is preliminary data.</text>
</comment>
<evidence type="ECO:0008006" key="3">
    <source>
        <dbReference type="Google" id="ProtNLM"/>
    </source>
</evidence>
<dbReference type="GO" id="GO:0009159">
    <property type="term" value="P:deoxyribonucleoside monophosphate catabolic process"/>
    <property type="evidence" value="ECO:0007669"/>
    <property type="project" value="TreeGrafter"/>
</dbReference>
<sequence length="197" mass="22725">MKAGIIGVKYDDELYPTYKLIKELIEKSGNKVDFTYFETSAEEDYKDLEGTHKRNQSLLKTNDFIIAETTNYGSGIGYLIAQALNEKKPVLALYNPEKGEKPSAIIKESANKSRLLHFSEYTDSTLEGVIKTFLSDLKKVMDTKFILIISPEIERYLEWVSDERRMHKAQVVRQAVEETIEKDKEYQEYLKGEYGEA</sequence>
<protein>
    <recommendedName>
        <fullName evidence="3">Nucleoside 2-deoxyribosyltransferase</fullName>
    </recommendedName>
</protein>
<evidence type="ECO:0000313" key="1">
    <source>
        <dbReference type="EMBL" id="KXK26811.1"/>
    </source>
</evidence>
<proteinExistence type="predicted"/>
<dbReference type="GO" id="GO:0070694">
    <property type="term" value="F:5-hydroxymethyl-dUMP N-hydrolase activity"/>
    <property type="evidence" value="ECO:0007669"/>
    <property type="project" value="TreeGrafter"/>
</dbReference>
<dbReference type="InterPro" id="IPR051239">
    <property type="entry name" value="2'-dNMP_N-hydrolase"/>
</dbReference>
<reference evidence="1 2" key="1">
    <citation type="submission" date="2015-02" db="EMBL/GenBank/DDBJ databases">
        <title>Improved understanding of the partial-nitritation anammox process through 23 genomes representing the majority of the microbial community.</title>
        <authorList>
            <person name="Speth D.R."/>
            <person name="In T Zandt M."/>
            <person name="Guerrero Cruz S."/>
            <person name="Jetten M.S."/>
            <person name="Dutilh B.E."/>
        </authorList>
    </citation>
    <scope>NUCLEOTIDE SEQUENCE [LARGE SCALE GENOMIC DNA]</scope>
    <source>
        <strain evidence="1">OLB20</strain>
    </source>
</reference>
<dbReference type="AlphaFoldDB" id="A0A136LYT3"/>
<dbReference type="Gene3D" id="3.40.50.450">
    <property type="match status" value="1"/>
</dbReference>
<dbReference type="PANTHER" id="PTHR15364">
    <property type="entry name" value="2'-DEOXYNUCLEOSIDE 5'-PHOSPHATE N-HYDROLASE 1"/>
    <property type="match status" value="1"/>
</dbReference>
<dbReference type="Proteomes" id="UP000070457">
    <property type="component" value="Unassembled WGS sequence"/>
</dbReference>
<dbReference type="PANTHER" id="PTHR15364:SF0">
    <property type="entry name" value="2'-DEOXYNUCLEOSIDE 5'-PHOSPHATE N-HYDROLASE 1"/>
    <property type="match status" value="1"/>
</dbReference>